<evidence type="ECO:0000313" key="1">
    <source>
        <dbReference type="EMBL" id="OCT85557.1"/>
    </source>
</evidence>
<name>A0A974D7E4_XENLA</name>
<proteinExistence type="predicted"/>
<protein>
    <submittedName>
        <fullName evidence="1">Uncharacterized protein</fullName>
    </submittedName>
</protein>
<evidence type="ECO:0000313" key="2">
    <source>
        <dbReference type="Proteomes" id="UP000694892"/>
    </source>
</evidence>
<sequence>MALRHSPLYIMSDQAMPPTLLSAVKSSRSFLMSSINAGVFLDVRSFPPACTITKCMKLYFCSVLCNLPLICSHFIPLQPCHAIFMCSSGKPNCLPAVCSFAQKMNEWNMIKILQVQ</sequence>
<gene>
    <name evidence="1" type="ORF">XELAEV_18023728mg</name>
</gene>
<dbReference type="AlphaFoldDB" id="A0A974D7E4"/>
<reference evidence="2" key="1">
    <citation type="journal article" date="2016" name="Nature">
        <title>Genome evolution in the allotetraploid frog Xenopus laevis.</title>
        <authorList>
            <person name="Session A.M."/>
            <person name="Uno Y."/>
            <person name="Kwon T."/>
            <person name="Chapman J.A."/>
            <person name="Toyoda A."/>
            <person name="Takahashi S."/>
            <person name="Fukui A."/>
            <person name="Hikosaka A."/>
            <person name="Suzuki A."/>
            <person name="Kondo M."/>
            <person name="van Heeringen S.J."/>
            <person name="Quigley I."/>
            <person name="Heinz S."/>
            <person name="Ogino H."/>
            <person name="Ochi H."/>
            <person name="Hellsten U."/>
            <person name="Lyons J.B."/>
            <person name="Simakov O."/>
            <person name="Putnam N."/>
            <person name="Stites J."/>
            <person name="Kuroki Y."/>
            <person name="Tanaka T."/>
            <person name="Michiue T."/>
            <person name="Watanabe M."/>
            <person name="Bogdanovic O."/>
            <person name="Lister R."/>
            <person name="Georgiou G."/>
            <person name="Paranjpe S.S."/>
            <person name="van Kruijsbergen I."/>
            <person name="Shu S."/>
            <person name="Carlson J."/>
            <person name="Kinoshita T."/>
            <person name="Ohta Y."/>
            <person name="Mawaribuchi S."/>
            <person name="Jenkins J."/>
            <person name="Grimwood J."/>
            <person name="Schmutz J."/>
            <person name="Mitros T."/>
            <person name="Mozaffari S.V."/>
            <person name="Suzuki Y."/>
            <person name="Haramoto Y."/>
            <person name="Yamamoto T.S."/>
            <person name="Takagi C."/>
            <person name="Heald R."/>
            <person name="Miller K."/>
            <person name="Haudenschild C."/>
            <person name="Kitzman J."/>
            <person name="Nakayama T."/>
            <person name="Izutsu Y."/>
            <person name="Robert J."/>
            <person name="Fortriede J."/>
            <person name="Burns K."/>
            <person name="Lotay V."/>
            <person name="Karimi K."/>
            <person name="Yasuoka Y."/>
            <person name="Dichmann D.S."/>
            <person name="Flajnik M.F."/>
            <person name="Houston D.W."/>
            <person name="Shendure J."/>
            <person name="DuPasquier L."/>
            <person name="Vize P.D."/>
            <person name="Zorn A.M."/>
            <person name="Ito M."/>
            <person name="Marcotte E.M."/>
            <person name="Wallingford J.B."/>
            <person name="Ito Y."/>
            <person name="Asashima M."/>
            <person name="Ueno N."/>
            <person name="Matsuda Y."/>
            <person name="Veenstra G.J."/>
            <person name="Fujiyama A."/>
            <person name="Harland R.M."/>
            <person name="Taira M."/>
            <person name="Rokhsar D.S."/>
        </authorList>
    </citation>
    <scope>NUCLEOTIDE SEQUENCE [LARGE SCALE GENOMIC DNA]</scope>
    <source>
        <strain evidence="2">J</strain>
    </source>
</reference>
<organism evidence="1 2">
    <name type="scientific">Xenopus laevis</name>
    <name type="common">African clawed frog</name>
    <dbReference type="NCBI Taxonomy" id="8355"/>
    <lineage>
        <taxon>Eukaryota</taxon>
        <taxon>Metazoa</taxon>
        <taxon>Chordata</taxon>
        <taxon>Craniata</taxon>
        <taxon>Vertebrata</taxon>
        <taxon>Euteleostomi</taxon>
        <taxon>Amphibia</taxon>
        <taxon>Batrachia</taxon>
        <taxon>Anura</taxon>
        <taxon>Pipoidea</taxon>
        <taxon>Pipidae</taxon>
        <taxon>Xenopodinae</taxon>
        <taxon>Xenopus</taxon>
        <taxon>Xenopus</taxon>
    </lineage>
</organism>
<accession>A0A974D7E4</accession>
<dbReference type="Proteomes" id="UP000694892">
    <property type="component" value="Chromosome 4L"/>
</dbReference>
<dbReference type="EMBL" id="CM004472">
    <property type="protein sequence ID" value="OCT85557.1"/>
    <property type="molecule type" value="Genomic_DNA"/>
</dbReference>